<dbReference type="Proteomes" id="UP000007346">
    <property type="component" value="Chromosome"/>
</dbReference>
<dbReference type="EMBL" id="CP003490">
    <property type="protein sequence ID" value="AFR70158.1"/>
    <property type="molecule type" value="Genomic_DNA"/>
</dbReference>
<organism evidence="2 3">
    <name type="scientific">Brachyspira pilosicoli B2904</name>
    <dbReference type="NCBI Taxonomy" id="1133568"/>
    <lineage>
        <taxon>Bacteria</taxon>
        <taxon>Pseudomonadati</taxon>
        <taxon>Spirochaetota</taxon>
        <taxon>Spirochaetia</taxon>
        <taxon>Brachyspirales</taxon>
        <taxon>Brachyspiraceae</taxon>
        <taxon>Brachyspira</taxon>
    </lineage>
</organism>
<gene>
    <name evidence="2" type="ORF">B2904_orf813</name>
</gene>
<evidence type="ECO:0000259" key="1">
    <source>
        <dbReference type="Pfam" id="PF14130"/>
    </source>
</evidence>
<dbReference type="Pfam" id="PF14130">
    <property type="entry name" value="Cap4_nuclease"/>
    <property type="match status" value="1"/>
</dbReference>
<proteinExistence type="predicted"/>
<reference evidence="2 3" key="1">
    <citation type="journal article" date="2012" name="BMC Genomics">
        <title>Comparative genomics of Brachyspira pilosicoli strains: genome rearrangements, reductions and correlation of genetic compliment with phenotypic diversity.</title>
        <authorList>
            <person name="Mappley L.J."/>
            <person name="Black M.L."/>
            <person name="Abuoun M."/>
            <person name="Darby A.C."/>
            <person name="Woodward M.J."/>
            <person name="Parkhill J."/>
            <person name="Turner A.K."/>
            <person name="Bellgard M.I."/>
            <person name="La T."/>
            <person name="Phillips N.D."/>
            <person name="La Ragione R.M."/>
            <person name="Hampson D.J."/>
        </authorList>
    </citation>
    <scope>NUCLEOTIDE SEQUENCE [LARGE SCALE GENOMIC DNA]</scope>
    <source>
        <strain evidence="2">B2904</strain>
    </source>
</reference>
<dbReference type="HOGENOM" id="CLU_1202939_0_0_12"/>
<dbReference type="GO" id="GO:0004518">
    <property type="term" value="F:nuclease activity"/>
    <property type="evidence" value="ECO:0007669"/>
    <property type="project" value="InterPro"/>
</dbReference>
<dbReference type="PATRIC" id="fig|1133568.3.peg.809"/>
<dbReference type="AlphaFoldDB" id="J9UT55"/>
<dbReference type="RefSeq" id="WP_014935616.1">
    <property type="nucleotide sequence ID" value="NC_018607.1"/>
</dbReference>
<dbReference type="KEGG" id="bpj:B2904_orf813"/>
<accession>J9UT55</accession>
<sequence length="230" mass="27257">MPKKIDKKSGSISYNRFEYQITQALNLAISLYDKYNYLIILEHYDDITLFENNNNIKDIHHYQVKTKNVQYTKFEKILKEGFLDNLIGHLNDNNINDVKEISLIINCRIIIDKKKYEIDTIIKPDTTNNILSKIKDHYKDNDNIDFLEKTMNLIISDISLQNHIELRKARIREFVSHKYQNAGYDALNSVVLRLETLFTKMQSDESLTNDSKFEDVKKRKVFQKMILMIL</sequence>
<feature type="domain" description="CD-NTase associated protein 4-like DNA endonuclease" evidence="1">
    <location>
        <begin position="8"/>
        <end position="195"/>
    </location>
</feature>
<evidence type="ECO:0000313" key="3">
    <source>
        <dbReference type="Proteomes" id="UP000007346"/>
    </source>
</evidence>
<dbReference type="InterPro" id="IPR025382">
    <property type="entry name" value="Cap4-like_endonuclease_dom"/>
</dbReference>
<protein>
    <recommendedName>
        <fullName evidence="1">CD-NTase associated protein 4-like DNA endonuclease domain-containing protein</fullName>
    </recommendedName>
</protein>
<evidence type="ECO:0000313" key="2">
    <source>
        <dbReference type="EMBL" id="AFR70158.1"/>
    </source>
</evidence>
<name>J9UT55_BRAPL</name>